<dbReference type="RefSeq" id="WP_182413931.1">
    <property type="nucleotide sequence ID" value="NZ_CP055153.1"/>
</dbReference>
<evidence type="ECO:0000313" key="2">
    <source>
        <dbReference type="Proteomes" id="UP000514509"/>
    </source>
</evidence>
<reference evidence="1 2" key="1">
    <citation type="submission" date="2020-08" db="EMBL/GenBank/DDBJ databases">
        <title>Adhaeribacter dokdonensis sp. nov., isolated from the rhizosphere of Elymus tsukushiensis, a plant native to the Dokdo Islands, Republic of Korea.</title>
        <authorList>
            <person name="Ghim S.Y."/>
        </authorList>
    </citation>
    <scope>NUCLEOTIDE SEQUENCE [LARGE SCALE GENOMIC DNA]</scope>
    <source>
        <strain evidence="1 2">KUDC8001</strain>
    </source>
</reference>
<dbReference type="AlphaFoldDB" id="A0A7L7L1Q9"/>
<accession>A0A7L7L1Q9</accession>
<dbReference type="Proteomes" id="UP000514509">
    <property type="component" value="Chromosome"/>
</dbReference>
<dbReference type="EMBL" id="CP055153">
    <property type="protein sequence ID" value="QMU26727.1"/>
    <property type="molecule type" value="Genomic_DNA"/>
</dbReference>
<gene>
    <name evidence="1" type="ORF">HUW48_01170</name>
</gene>
<proteinExistence type="predicted"/>
<name>A0A7L7L1Q9_9BACT</name>
<protein>
    <submittedName>
        <fullName evidence="1">Uncharacterized protein</fullName>
    </submittedName>
</protein>
<dbReference type="KEGG" id="add:HUW48_01170"/>
<evidence type="ECO:0000313" key="1">
    <source>
        <dbReference type="EMBL" id="QMU26727.1"/>
    </source>
</evidence>
<sequence>MTLGQALRESEKEEFGISLINIQEGLKLSLKKASFIKSKGIYSELLRKIKAGIFKA</sequence>
<keyword evidence="2" id="KW-1185">Reference proteome</keyword>
<organism evidence="1 2">
    <name type="scientific">Adhaeribacter radiodurans</name>
    <dbReference type="NCBI Taxonomy" id="2745197"/>
    <lineage>
        <taxon>Bacteria</taxon>
        <taxon>Pseudomonadati</taxon>
        <taxon>Bacteroidota</taxon>
        <taxon>Cytophagia</taxon>
        <taxon>Cytophagales</taxon>
        <taxon>Hymenobacteraceae</taxon>
        <taxon>Adhaeribacter</taxon>
    </lineage>
</organism>